<proteinExistence type="predicted"/>
<organism evidence="2 3">
    <name type="scientific">Auxenochlorella protothecoides</name>
    <name type="common">Green microalga</name>
    <name type="synonym">Chlorella protothecoides</name>
    <dbReference type="NCBI Taxonomy" id="3075"/>
    <lineage>
        <taxon>Eukaryota</taxon>
        <taxon>Viridiplantae</taxon>
        <taxon>Chlorophyta</taxon>
        <taxon>core chlorophytes</taxon>
        <taxon>Trebouxiophyceae</taxon>
        <taxon>Chlorellales</taxon>
        <taxon>Chlorellaceae</taxon>
        <taxon>Auxenochlorella</taxon>
    </lineage>
</organism>
<dbReference type="GeneID" id="23613311"/>
<accession>A0A087SH37</accession>
<reference evidence="2 3" key="1">
    <citation type="journal article" date="2014" name="BMC Genomics">
        <title>Oil accumulation mechanisms of the oleaginous microalga Chlorella protothecoides revealed through its genome, transcriptomes, and proteomes.</title>
        <authorList>
            <person name="Gao C."/>
            <person name="Wang Y."/>
            <person name="Shen Y."/>
            <person name="Yan D."/>
            <person name="He X."/>
            <person name="Dai J."/>
            <person name="Wu Q."/>
        </authorList>
    </citation>
    <scope>NUCLEOTIDE SEQUENCE [LARGE SCALE GENOMIC DNA]</scope>
    <source>
        <strain evidence="2 3">0710</strain>
    </source>
</reference>
<feature type="region of interest" description="Disordered" evidence="1">
    <location>
        <begin position="32"/>
        <end position="54"/>
    </location>
</feature>
<evidence type="ECO:0000313" key="3">
    <source>
        <dbReference type="Proteomes" id="UP000028924"/>
    </source>
</evidence>
<dbReference type="RefSeq" id="XP_011397929.1">
    <property type="nucleotide sequence ID" value="XM_011399627.1"/>
</dbReference>
<evidence type="ECO:0000313" key="2">
    <source>
        <dbReference type="EMBL" id="KFM25041.1"/>
    </source>
</evidence>
<name>A0A087SH37_AUXPR</name>
<protein>
    <submittedName>
        <fullName evidence="2">Uncharacterized protein</fullName>
    </submittedName>
</protein>
<sequence>MHHVMPSHAAAPTVRHSVPTLTGALRPGCRCRPGAGAGGEGGRVAPHPARPGAG</sequence>
<evidence type="ECO:0000256" key="1">
    <source>
        <dbReference type="SAM" id="MobiDB-lite"/>
    </source>
</evidence>
<dbReference type="AlphaFoldDB" id="A0A087SH37"/>
<dbReference type="KEGG" id="apro:F751_1920"/>
<dbReference type="Proteomes" id="UP000028924">
    <property type="component" value="Unassembled WGS sequence"/>
</dbReference>
<keyword evidence="3" id="KW-1185">Reference proteome</keyword>
<dbReference type="EMBL" id="KL662111">
    <property type="protein sequence ID" value="KFM25041.1"/>
    <property type="molecule type" value="Genomic_DNA"/>
</dbReference>
<gene>
    <name evidence="2" type="ORF">F751_1920</name>
</gene>